<gene>
    <name evidence="1" type="ORF">Hamer_G007658</name>
</gene>
<dbReference type="EMBL" id="JAHLQT010030594">
    <property type="protein sequence ID" value="KAG7160885.1"/>
    <property type="molecule type" value="Genomic_DNA"/>
</dbReference>
<keyword evidence="2" id="KW-1185">Reference proteome</keyword>
<evidence type="ECO:0000313" key="2">
    <source>
        <dbReference type="Proteomes" id="UP000747542"/>
    </source>
</evidence>
<reference evidence="1" key="1">
    <citation type="journal article" date="2021" name="Sci. Adv.">
        <title>The American lobster genome reveals insights on longevity, neural, and immune adaptations.</title>
        <authorList>
            <person name="Polinski J.M."/>
            <person name="Zimin A.V."/>
            <person name="Clark K.F."/>
            <person name="Kohn A.B."/>
            <person name="Sadowski N."/>
            <person name="Timp W."/>
            <person name="Ptitsyn A."/>
            <person name="Khanna P."/>
            <person name="Romanova D.Y."/>
            <person name="Williams P."/>
            <person name="Greenwood S.J."/>
            <person name="Moroz L.L."/>
            <person name="Walt D.R."/>
            <person name="Bodnar A.G."/>
        </authorList>
    </citation>
    <scope>NUCLEOTIDE SEQUENCE</scope>
    <source>
        <strain evidence="1">GMGI-L3</strain>
    </source>
</reference>
<evidence type="ECO:0000313" key="1">
    <source>
        <dbReference type="EMBL" id="KAG7160885.1"/>
    </source>
</evidence>
<comment type="caution">
    <text evidence="1">The sequence shown here is derived from an EMBL/GenBank/DDBJ whole genome shotgun (WGS) entry which is preliminary data.</text>
</comment>
<name>A0A8J5JSB3_HOMAM</name>
<accession>A0A8J5JSB3</accession>
<dbReference type="AlphaFoldDB" id="A0A8J5JSB3"/>
<sequence>MTLKREKTDTFLIHFMWIPSYIGLHKQNLPALPIPDNASFITTGRVKTPLKKAALQIINEERSLVVKYQVPPDRMWEREGSSLLKVVTPHGTQD</sequence>
<protein>
    <submittedName>
        <fullName evidence="1">Uncharacterized protein</fullName>
    </submittedName>
</protein>
<dbReference type="Proteomes" id="UP000747542">
    <property type="component" value="Unassembled WGS sequence"/>
</dbReference>
<proteinExistence type="predicted"/>
<organism evidence="1 2">
    <name type="scientific">Homarus americanus</name>
    <name type="common">American lobster</name>
    <dbReference type="NCBI Taxonomy" id="6706"/>
    <lineage>
        <taxon>Eukaryota</taxon>
        <taxon>Metazoa</taxon>
        <taxon>Ecdysozoa</taxon>
        <taxon>Arthropoda</taxon>
        <taxon>Crustacea</taxon>
        <taxon>Multicrustacea</taxon>
        <taxon>Malacostraca</taxon>
        <taxon>Eumalacostraca</taxon>
        <taxon>Eucarida</taxon>
        <taxon>Decapoda</taxon>
        <taxon>Pleocyemata</taxon>
        <taxon>Astacidea</taxon>
        <taxon>Nephropoidea</taxon>
        <taxon>Nephropidae</taxon>
        <taxon>Homarus</taxon>
    </lineage>
</organism>